<feature type="domain" description="DUF8082" evidence="1">
    <location>
        <begin position="139"/>
        <end position="201"/>
    </location>
</feature>
<protein>
    <recommendedName>
        <fullName evidence="1">DUF8082 domain-containing protein</fullName>
    </recommendedName>
</protein>
<organism evidence="2 3">
    <name type="scientific">Candidatus Thiomargarita nelsonii</name>
    <dbReference type="NCBI Taxonomy" id="1003181"/>
    <lineage>
        <taxon>Bacteria</taxon>
        <taxon>Pseudomonadati</taxon>
        <taxon>Pseudomonadota</taxon>
        <taxon>Gammaproteobacteria</taxon>
        <taxon>Thiotrichales</taxon>
        <taxon>Thiotrichaceae</taxon>
        <taxon>Thiomargarita</taxon>
    </lineage>
</organism>
<sequence>MPLNGIDLAKDFLDLKGFMKSTSTLLAYPQLIAEIHRLSQEGQSGTIFITSDDGHLVRIILNDGRITYLAFDAKYYRDDAIPFIKNIKFGRLQFTEGLIETVQKAALPNSSEIFQLLMNSPEPINAPRQAISLNINQAVEQIKNALAVYIGPFALIVCEEYIDKVGSINTTDDIWSMINVVASEIENTDDRRLFQTQIKTEMKILD</sequence>
<gene>
    <name evidence="2" type="ORF">PN36_00190</name>
</gene>
<dbReference type="Proteomes" id="UP000030428">
    <property type="component" value="Unassembled WGS sequence"/>
</dbReference>
<proteinExistence type="predicted"/>
<accession>A0A0A6PPN5</accession>
<dbReference type="Pfam" id="PF26309">
    <property type="entry name" value="DUF8082"/>
    <property type="match status" value="1"/>
</dbReference>
<evidence type="ECO:0000313" key="2">
    <source>
        <dbReference type="EMBL" id="KHD09009.1"/>
    </source>
</evidence>
<name>A0A0A6PPN5_9GAMM</name>
<evidence type="ECO:0000259" key="1">
    <source>
        <dbReference type="Pfam" id="PF26309"/>
    </source>
</evidence>
<reference evidence="2 3" key="1">
    <citation type="journal article" date="2016" name="Front. Microbiol.">
        <title>Single-Cell (Meta-)Genomics of a Dimorphic Candidatus Thiomargarita nelsonii Reveals Genomic Plasticity.</title>
        <authorList>
            <person name="Flood B.E."/>
            <person name="Fliss P."/>
            <person name="Jones D.S."/>
            <person name="Dick G.J."/>
            <person name="Jain S."/>
            <person name="Kaster A.K."/>
            <person name="Winkel M."/>
            <person name="Mussmann M."/>
            <person name="Bailey J."/>
        </authorList>
    </citation>
    <scope>NUCLEOTIDE SEQUENCE [LARGE SCALE GENOMIC DNA]</scope>
    <source>
        <strain evidence="2">Hydrate Ridge</strain>
    </source>
</reference>
<comment type="caution">
    <text evidence="2">The sequence shown here is derived from an EMBL/GenBank/DDBJ whole genome shotgun (WGS) entry which is preliminary data.</text>
</comment>
<dbReference type="AlphaFoldDB" id="A0A0A6PPN5"/>
<evidence type="ECO:0000313" key="3">
    <source>
        <dbReference type="Proteomes" id="UP000030428"/>
    </source>
</evidence>
<dbReference type="EMBL" id="JSZA02000001">
    <property type="protein sequence ID" value="KHD09009.1"/>
    <property type="molecule type" value="Genomic_DNA"/>
</dbReference>
<keyword evidence="3" id="KW-1185">Reference proteome</keyword>
<dbReference type="InterPro" id="IPR058395">
    <property type="entry name" value="DUF8082"/>
</dbReference>